<reference evidence="10" key="1">
    <citation type="journal article" date="2019" name="Int. J. Syst. Evol. Microbiol.">
        <title>The Global Catalogue of Microorganisms (GCM) 10K type strain sequencing project: providing services to taxonomists for standard genome sequencing and annotation.</title>
        <authorList>
            <consortium name="The Broad Institute Genomics Platform"/>
            <consortium name="The Broad Institute Genome Sequencing Center for Infectious Disease"/>
            <person name="Wu L."/>
            <person name="Ma J."/>
        </authorList>
    </citation>
    <scope>NUCLEOTIDE SEQUENCE [LARGE SCALE GENOMIC DNA]</scope>
    <source>
        <strain evidence="10">JCM 17986</strain>
    </source>
</reference>
<protein>
    <recommendedName>
        <fullName evidence="6">nicotinamidase</fullName>
        <ecNumber evidence="6">3.5.1.19</ecNumber>
    </recommendedName>
    <alternativeName>
        <fullName evidence="7">Nicotinamide deamidase</fullName>
    </alternativeName>
</protein>
<dbReference type="RefSeq" id="WP_345681193.1">
    <property type="nucleotide sequence ID" value="NZ_BAABHS010000072.1"/>
</dbReference>
<feature type="domain" description="Isochorismatase-like" evidence="8">
    <location>
        <begin position="4"/>
        <end position="199"/>
    </location>
</feature>
<dbReference type="EMBL" id="BAABHS010000072">
    <property type="protein sequence ID" value="GAA4997754.1"/>
    <property type="molecule type" value="Genomic_DNA"/>
</dbReference>
<keyword evidence="10" id="KW-1185">Reference proteome</keyword>
<evidence type="ECO:0000313" key="10">
    <source>
        <dbReference type="Proteomes" id="UP001500466"/>
    </source>
</evidence>
<dbReference type="PANTHER" id="PTHR11080">
    <property type="entry name" value="PYRAZINAMIDASE/NICOTINAMIDASE"/>
    <property type="match status" value="1"/>
</dbReference>
<evidence type="ECO:0000256" key="6">
    <source>
        <dbReference type="ARBA" id="ARBA00039017"/>
    </source>
</evidence>
<keyword evidence="3" id="KW-0479">Metal-binding</keyword>
<sequence length="208" mass="21084">MTRALIVVDVQNDFCEGGSLAVAGGADVAAAIRAHVAGNAAEQPPDPVHAGGVPAYAHIVATRDHHVDPGAHFAAEPDYVDTWPVHCVAGTPGADFHPAFAPVVAEGRIEAVFAKGAHAAAYSGFEGADADGTGLAAWLRGRGVTDVDVVGIATDHCVRATALDAAREGFATRVLLGLTAGVAADTTARTLDELRAAGVDLEGEPVVR</sequence>
<dbReference type="SUPFAM" id="SSF52499">
    <property type="entry name" value="Isochorismatase-like hydrolases"/>
    <property type="match status" value="1"/>
</dbReference>
<accession>A0ABP9IGW4</accession>
<dbReference type="Proteomes" id="UP001500466">
    <property type="component" value="Unassembled WGS sequence"/>
</dbReference>
<evidence type="ECO:0000256" key="3">
    <source>
        <dbReference type="ARBA" id="ARBA00022723"/>
    </source>
</evidence>
<keyword evidence="2" id="KW-0662">Pyridine nucleotide biosynthesis</keyword>
<keyword evidence="4" id="KW-0378">Hydrolase</keyword>
<gene>
    <name evidence="9" type="ORF">GCM10023205_84170</name>
</gene>
<evidence type="ECO:0000259" key="8">
    <source>
        <dbReference type="Pfam" id="PF00857"/>
    </source>
</evidence>
<comment type="pathway">
    <text evidence="5">Cofactor biosynthesis; nicotinate biosynthesis; nicotinate from nicotinamide: step 1/1.</text>
</comment>
<comment type="caution">
    <text evidence="9">The sequence shown here is derived from an EMBL/GenBank/DDBJ whole genome shotgun (WGS) entry which is preliminary data.</text>
</comment>
<evidence type="ECO:0000256" key="5">
    <source>
        <dbReference type="ARBA" id="ARBA00037900"/>
    </source>
</evidence>
<dbReference type="InterPro" id="IPR000868">
    <property type="entry name" value="Isochorismatase-like_dom"/>
</dbReference>
<evidence type="ECO:0000313" key="9">
    <source>
        <dbReference type="EMBL" id="GAA4997754.1"/>
    </source>
</evidence>
<proteinExistence type="inferred from homology"/>
<name>A0ABP9IGW4_9ACTN</name>
<evidence type="ECO:0000256" key="7">
    <source>
        <dbReference type="ARBA" id="ARBA00043224"/>
    </source>
</evidence>
<dbReference type="EC" id="3.5.1.19" evidence="6"/>
<dbReference type="InterPro" id="IPR036380">
    <property type="entry name" value="Isochorismatase-like_sf"/>
</dbReference>
<dbReference type="Gene3D" id="3.40.50.850">
    <property type="entry name" value="Isochorismatase-like"/>
    <property type="match status" value="1"/>
</dbReference>
<evidence type="ECO:0000256" key="1">
    <source>
        <dbReference type="ARBA" id="ARBA00006336"/>
    </source>
</evidence>
<dbReference type="InterPro" id="IPR052347">
    <property type="entry name" value="Isochorismatase_Nicotinamidase"/>
</dbReference>
<dbReference type="Pfam" id="PF00857">
    <property type="entry name" value="Isochorismatase"/>
    <property type="match status" value="1"/>
</dbReference>
<dbReference type="PANTHER" id="PTHR11080:SF2">
    <property type="entry name" value="LD05707P"/>
    <property type="match status" value="1"/>
</dbReference>
<comment type="similarity">
    <text evidence="1">Belongs to the isochorismatase family.</text>
</comment>
<evidence type="ECO:0000256" key="4">
    <source>
        <dbReference type="ARBA" id="ARBA00022801"/>
    </source>
</evidence>
<organism evidence="9 10">
    <name type="scientific">Yinghuangia aomiensis</name>
    <dbReference type="NCBI Taxonomy" id="676205"/>
    <lineage>
        <taxon>Bacteria</taxon>
        <taxon>Bacillati</taxon>
        <taxon>Actinomycetota</taxon>
        <taxon>Actinomycetes</taxon>
        <taxon>Kitasatosporales</taxon>
        <taxon>Streptomycetaceae</taxon>
        <taxon>Yinghuangia</taxon>
    </lineage>
</organism>
<evidence type="ECO:0000256" key="2">
    <source>
        <dbReference type="ARBA" id="ARBA00022642"/>
    </source>
</evidence>